<evidence type="ECO:0000313" key="2">
    <source>
        <dbReference type="EMBL" id="VEL24497.1"/>
    </source>
</evidence>
<evidence type="ECO:0000256" key="1">
    <source>
        <dbReference type="SAM" id="MobiDB-lite"/>
    </source>
</evidence>
<accession>A0A448WZU1</accession>
<sequence>MDAMSGSSSQKGDGLKLCPISWTPTTPTDTNKPLNKTIRAPCSSAWYLLSDGLADRYGKAGEEATYVTLRHNVSSL</sequence>
<comment type="caution">
    <text evidence="2">The sequence shown here is derived from an EMBL/GenBank/DDBJ whole genome shotgun (WGS) entry which is preliminary data.</text>
</comment>
<dbReference type="Proteomes" id="UP000784294">
    <property type="component" value="Unassembled WGS sequence"/>
</dbReference>
<proteinExistence type="predicted"/>
<feature type="compositionally biased region" description="Polar residues" evidence="1">
    <location>
        <begin position="1"/>
        <end position="11"/>
    </location>
</feature>
<keyword evidence="3" id="KW-1185">Reference proteome</keyword>
<feature type="compositionally biased region" description="Polar residues" evidence="1">
    <location>
        <begin position="22"/>
        <end position="34"/>
    </location>
</feature>
<protein>
    <submittedName>
        <fullName evidence="2">Uncharacterized protein</fullName>
    </submittedName>
</protein>
<evidence type="ECO:0000313" key="3">
    <source>
        <dbReference type="Proteomes" id="UP000784294"/>
    </source>
</evidence>
<gene>
    <name evidence="2" type="ORF">PXEA_LOCUS17937</name>
</gene>
<name>A0A448WZU1_9PLAT</name>
<feature type="region of interest" description="Disordered" evidence="1">
    <location>
        <begin position="1"/>
        <end position="34"/>
    </location>
</feature>
<dbReference type="EMBL" id="CAAALY010068051">
    <property type="protein sequence ID" value="VEL24497.1"/>
    <property type="molecule type" value="Genomic_DNA"/>
</dbReference>
<reference evidence="2" key="1">
    <citation type="submission" date="2018-11" db="EMBL/GenBank/DDBJ databases">
        <authorList>
            <consortium name="Pathogen Informatics"/>
        </authorList>
    </citation>
    <scope>NUCLEOTIDE SEQUENCE</scope>
</reference>
<dbReference type="AlphaFoldDB" id="A0A448WZU1"/>
<organism evidence="2 3">
    <name type="scientific">Protopolystoma xenopodis</name>
    <dbReference type="NCBI Taxonomy" id="117903"/>
    <lineage>
        <taxon>Eukaryota</taxon>
        <taxon>Metazoa</taxon>
        <taxon>Spiralia</taxon>
        <taxon>Lophotrochozoa</taxon>
        <taxon>Platyhelminthes</taxon>
        <taxon>Monogenea</taxon>
        <taxon>Polyopisthocotylea</taxon>
        <taxon>Polystomatidea</taxon>
        <taxon>Polystomatidae</taxon>
        <taxon>Protopolystoma</taxon>
    </lineage>
</organism>